<geneLocation type="plasmid" evidence="10 11">
    <name>p1</name>
</geneLocation>
<dbReference type="SMART" id="SM00448">
    <property type="entry name" value="REC"/>
    <property type="match status" value="1"/>
</dbReference>
<accession>A0A7Z2JK87</accession>
<dbReference type="GO" id="GO:0005886">
    <property type="term" value="C:plasma membrane"/>
    <property type="evidence" value="ECO:0007669"/>
    <property type="project" value="UniProtKB-SubCell"/>
</dbReference>
<dbReference type="InterPro" id="IPR003594">
    <property type="entry name" value="HATPase_dom"/>
</dbReference>
<dbReference type="KEGG" id="pacs:FAZ98_35020"/>
<dbReference type="EMBL" id="CP046917">
    <property type="protein sequence ID" value="QGZ67043.1"/>
    <property type="molecule type" value="Genomic_DNA"/>
</dbReference>
<keyword evidence="10" id="KW-0614">Plasmid</keyword>
<evidence type="ECO:0000259" key="8">
    <source>
        <dbReference type="PROSITE" id="PS50109"/>
    </source>
</evidence>
<dbReference type="SUPFAM" id="SSF55874">
    <property type="entry name" value="ATPase domain of HSP90 chaperone/DNA topoisomerase II/histidine kinase"/>
    <property type="match status" value="1"/>
</dbReference>
<dbReference type="CDD" id="cd17580">
    <property type="entry name" value="REC_2_DhkD-like"/>
    <property type="match status" value="1"/>
</dbReference>
<dbReference type="OrthoDB" id="9768069at2"/>
<evidence type="ECO:0000256" key="6">
    <source>
        <dbReference type="ARBA" id="ARBA00022777"/>
    </source>
</evidence>
<dbReference type="GO" id="GO:0000155">
    <property type="term" value="F:phosphorelay sensor kinase activity"/>
    <property type="evidence" value="ECO:0007669"/>
    <property type="project" value="InterPro"/>
</dbReference>
<dbReference type="Gene3D" id="3.30.565.10">
    <property type="entry name" value="Histidine kinase-like ATPase, C-terminal domain"/>
    <property type="match status" value="1"/>
</dbReference>
<dbReference type="PANTHER" id="PTHR43547:SF2">
    <property type="entry name" value="HYBRID SIGNAL TRANSDUCTION HISTIDINE KINASE C"/>
    <property type="match status" value="1"/>
</dbReference>
<feature type="domain" description="Response regulatory" evidence="9">
    <location>
        <begin position="418"/>
        <end position="534"/>
    </location>
</feature>
<evidence type="ECO:0000256" key="5">
    <source>
        <dbReference type="ARBA" id="ARBA00022679"/>
    </source>
</evidence>
<evidence type="ECO:0000259" key="9">
    <source>
        <dbReference type="PROSITE" id="PS50110"/>
    </source>
</evidence>
<dbReference type="EC" id="2.7.13.3" evidence="3"/>
<organism evidence="10 11">
    <name type="scientific">Paraburkholderia acidisoli</name>
    <dbReference type="NCBI Taxonomy" id="2571748"/>
    <lineage>
        <taxon>Bacteria</taxon>
        <taxon>Pseudomonadati</taxon>
        <taxon>Pseudomonadota</taxon>
        <taxon>Betaproteobacteria</taxon>
        <taxon>Burkholderiales</taxon>
        <taxon>Burkholderiaceae</taxon>
        <taxon>Paraburkholderia</taxon>
    </lineage>
</organism>
<dbReference type="InterPro" id="IPR036890">
    <property type="entry name" value="HATPase_C_sf"/>
</dbReference>
<evidence type="ECO:0000256" key="2">
    <source>
        <dbReference type="ARBA" id="ARBA00004429"/>
    </source>
</evidence>
<dbReference type="InterPro" id="IPR004358">
    <property type="entry name" value="Sig_transdc_His_kin-like_C"/>
</dbReference>
<dbReference type="AlphaFoldDB" id="A0A7Z2JK87"/>
<dbReference type="FunFam" id="3.30.565.10:FF:000006">
    <property type="entry name" value="Sensor histidine kinase WalK"/>
    <property type="match status" value="1"/>
</dbReference>
<gene>
    <name evidence="10" type="ORF">FAZ98_35020</name>
</gene>
<dbReference type="PROSITE" id="PS50109">
    <property type="entry name" value="HIS_KIN"/>
    <property type="match status" value="1"/>
</dbReference>
<dbReference type="InterPro" id="IPR011006">
    <property type="entry name" value="CheY-like_superfamily"/>
</dbReference>
<comment type="subcellular location">
    <subcellularLocation>
        <location evidence="2">Cell inner membrane</location>
        <topology evidence="2">Multi-pass membrane protein</topology>
    </subcellularLocation>
</comment>
<feature type="domain" description="Histidine kinase" evidence="8">
    <location>
        <begin position="177"/>
        <end position="393"/>
    </location>
</feature>
<dbReference type="SUPFAM" id="SSF47384">
    <property type="entry name" value="Homodimeric domain of signal transducing histidine kinase"/>
    <property type="match status" value="1"/>
</dbReference>
<dbReference type="Proteomes" id="UP000433577">
    <property type="component" value="Plasmid p1"/>
</dbReference>
<sequence>MNTDLSDGESLERALRDLLGLLGLPALWMGRDGNAIVESMSQAIERIVSLDVCYVDVPWLPGAPSIVQMRVRGESLAPELRDGWLTAIDAWRGLPIRTRGSECDTPIGRMSMIRLSMGFSSGQGSIWFGSMTPGFPGVNQMAILRAAASQAASGIMVARAAYEREEANRAKDEFLAMLGHELRNPLAPISTALAMIRRENGNTADGYHQILERQVGHLSRLVEDLLDVSRITRGKIELHREGLRIGLIITRAIESASPLMEQRNQRLSVAMSDDGAQIFGDLTRLTQAFSNLLNNAAKYTDVGGYIRVKAETSASHVVVSISDNGAGISAELMPRLFRIFEQGSTTIERAKGGLGIGLALVKSLVELHGGSITACSDGPGTGSTFTVTLPHASRAELESVPAPRLPDANVLSGQSGTRVLLVDDNVDGLLSMEAFLTDVGFKVATAADPIEALDLAEQFRPEIAVLDIGLPGMSGYELANALRRQPVHAELRLFALSGYGMAEDLKLSSAAGFERHFVKPMALPELVDALNGKDAPR</sequence>
<comment type="catalytic activity">
    <reaction evidence="1">
        <text>ATP + protein L-histidine = ADP + protein N-phospho-L-histidine.</text>
        <dbReference type="EC" id="2.7.13.3"/>
    </reaction>
</comment>
<evidence type="ECO:0000313" key="10">
    <source>
        <dbReference type="EMBL" id="QGZ67043.1"/>
    </source>
</evidence>
<dbReference type="Pfam" id="PF02518">
    <property type="entry name" value="HATPase_c"/>
    <property type="match status" value="1"/>
</dbReference>
<dbReference type="InterPro" id="IPR001789">
    <property type="entry name" value="Sig_transdc_resp-reg_receiver"/>
</dbReference>
<feature type="modified residue" description="4-aspartylphosphate" evidence="7">
    <location>
        <position position="467"/>
    </location>
</feature>
<dbReference type="Gene3D" id="3.40.50.2300">
    <property type="match status" value="1"/>
</dbReference>
<keyword evidence="11" id="KW-1185">Reference proteome</keyword>
<evidence type="ECO:0000256" key="1">
    <source>
        <dbReference type="ARBA" id="ARBA00000085"/>
    </source>
</evidence>
<dbReference type="RefSeq" id="WP_158958970.1">
    <property type="nucleotide sequence ID" value="NZ_CP046917.1"/>
</dbReference>
<keyword evidence="4 7" id="KW-0597">Phosphoprotein</keyword>
<evidence type="ECO:0000313" key="11">
    <source>
        <dbReference type="Proteomes" id="UP000433577"/>
    </source>
</evidence>
<dbReference type="InterPro" id="IPR005467">
    <property type="entry name" value="His_kinase_dom"/>
</dbReference>
<dbReference type="InterPro" id="IPR003661">
    <property type="entry name" value="HisK_dim/P_dom"/>
</dbReference>
<evidence type="ECO:0000256" key="4">
    <source>
        <dbReference type="ARBA" id="ARBA00022553"/>
    </source>
</evidence>
<dbReference type="Pfam" id="PF00072">
    <property type="entry name" value="Response_reg"/>
    <property type="match status" value="1"/>
</dbReference>
<protein>
    <recommendedName>
        <fullName evidence="3">histidine kinase</fullName>
        <ecNumber evidence="3">2.7.13.3</ecNumber>
    </recommendedName>
</protein>
<dbReference type="PANTHER" id="PTHR43547">
    <property type="entry name" value="TWO-COMPONENT HISTIDINE KINASE"/>
    <property type="match status" value="1"/>
</dbReference>
<evidence type="ECO:0000256" key="7">
    <source>
        <dbReference type="PROSITE-ProRule" id="PRU00169"/>
    </source>
</evidence>
<evidence type="ECO:0000256" key="3">
    <source>
        <dbReference type="ARBA" id="ARBA00012438"/>
    </source>
</evidence>
<dbReference type="Gene3D" id="1.10.287.130">
    <property type="match status" value="1"/>
</dbReference>
<dbReference type="SUPFAM" id="SSF52172">
    <property type="entry name" value="CheY-like"/>
    <property type="match status" value="1"/>
</dbReference>
<dbReference type="SMART" id="SM00387">
    <property type="entry name" value="HATPase_c"/>
    <property type="match status" value="1"/>
</dbReference>
<dbReference type="CDD" id="cd00082">
    <property type="entry name" value="HisKA"/>
    <property type="match status" value="1"/>
</dbReference>
<reference evidence="10 11" key="1">
    <citation type="submission" date="2019-12" db="EMBL/GenBank/DDBJ databases">
        <title>Paraburkholderia acidiphila 7Q-K02 sp. nov and Paraburkholderia acidisoli DHF22 sp. nov., two strains isolated from forest soil.</title>
        <authorList>
            <person name="Gao Z."/>
            <person name="Qiu L."/>
        </authorList>
    </citation>
    <scope>NUCLEOTIDE SEQUENCE [LARGE SCALE GENOMIC DNA]</scope>
    <source>
        <strain evidence="10 11">DHF22</strain>
        <plasmid evidence="10 11">p1</plasmid>
    </source>
</reference>
<dbReference type="InterPro" id="IPR036097">
    <property type="entry name" value="HisK_dim/P_sf"/>
</dbReference>
<dbReference type="SMART" id="SM00388">
    <property type="entry name" value="HisKA"/>
    <property type="match status" value="1"/>
</dbReference>
<name>A0A7Z2JK87_9BURK</name>
<proteinExistence type="predicted"/>
<dbReference type="Pfam" id="PF00512">
    <property type="entry name" value="HisKA"/>
    <property type="match status" value="1"/>
</dbReference>
<keyword evidence="5" id="KW-0808">Transferase</keyword>
<dbReference type="PROSITE" id="PS50110">
    <property type="entry name" value="RESPONSE_REGULATORY"/>
    <property type="match status" value="1"/>
</dbReference>
<dbReference type="CDD" id="cd00075">
    <property type="entry name" value="HATPase"/>
    <property type="match status" value="1"/>
</dbReference>
<dbReference type="PRINTS" id="PR00344">
    <property type="entry name" value="BCTRLSENSOR"/>
</dbReference>
<keyword evidence="6" id="KW-0418">Kinase</keyword>